<dbReference type="InterPro" id="IPR014942">
    <property type="entry name" value="AbiEii"/>
</dbReference>
<proteinExistence type="predicted"/>
<sequence>MTYSELEMRAYEAFIRRAAALDFPFMLKGSYVTRQYFAQPTDRTPQDLDWVYTGRIGSPAEAKTVFDDWATRVTELAQDDGVVFQSFQKNAFWRMIDYAMADDFPTINTDLECWVDGEHFENFTLDISFNLPLELPSEPLIYQPLQGEAFYLPHTPPLALQVAWKLHQTLVRPRFKDLFDLLHLVRHPSFNETTRERALEALKKECRADNTDFGRLRWLLTGNLQPLYGTPTAEALWQAWRHNSSAFVPSQFYEQRAVHITDAKQLPETLAGFEQQLQKSFQHAGFDAVLEQLPAPGANNKKNSSSEKRGFFNSLLDFFS</sequence>
<evidence type="ECO:0000313" key="2">
    <source>
        <dbReference type="Proteomes" id="UP000612233"/>
    </source>
</evidence>
<dbReference type="GO" id="GO:0016740">
    <property type="term" value="F:transferase activity"/>
    <property type="evidence" value="ECO:0007669"/>
    <property type="project" value="UniProtKB-KW"/>
</dbReference>
<accession>A0A927GKE1</accession>
<organism evidence="1 2">
    <name type="scientific">Hymenobacter montanus</name>
    <dbReference type="NCBI Taxonomy" id="2771359"/>
    <lineage>
        <taxon>Bacteria</taxon>
        <taxon>Pseudomonadati</taxon>
        <taxon>Bacteroidota</taxon>
        <taxon>Cytophagia</taxon>
        <taxon>Cytophagales</taxon>
        <taxon>Hymenobacteraceae</taxon>
        <taxon>Hymenobacter</taxon>
    </lineage>
</organism>
<keyword evidence="1" id="KW-0808">Transferase</keyword>
<gene>
    <name evidence="1" type="ORF">IC235_16380</name>
</gene>
<comment type="caution">
    <text evidence="1">The sequence shown here is derived from an EMBL/GenBank/DDBJ whole genome shotgun (WGS) entry which is preliminary data.</text>
</comment>
<evidence type="ECO:0000313" key="1">
    <source>
        <dbReference type="EMBL" id="MBD2769467.1"/>
    </source>
</evidence>
<reference evidence="1" key="1">
    <citation type="submission" date="2020-09" db="EMBL/GenBank/DDBJ databases">
        <authorList>
            <person name="Kim M.K."/>
        </authorList>
    </citation>
    <scope>NUCLEOTIDE SEQUENCE</scope>
    <source>
        <strain evidence="1">BT664</strain>
    </source>
</reference>
<name>A0A927GKE1_9BACT</name>
<dbReference type="Pfam" id="PF08843">
    <property type="entry name" value="AbiEii"/>
    <property type="match status" value="1"/>
</dbReference>
<dbReference type="AlphaFoldDB" id="A0A927GKE1"/>
<dbReference type="Proteomes" id="UP000612233">
    <property type="component" value="Unassembled WGS sequence"/>
</dbReference>
<dbReference type="EMBL" id="JACXAD010000020">
    <property type="protein sequence ID" value="MBD2769467.1"/>
    <property type="molecule type" value="Genomic_DNA"/>
</dbReference>
<protein>
    <submittedName>
        <fullName evidence="1">Nucleotidyl transferase AbiEii/AbiGii toxin family protein</fullName>
    </submittedName>
</protein>
<keyword evidence="2" id="KW-1185">Reference proteome</keyword>
<dbReference type="RefSeq" id="WP_191006278.1">
    <property type="nucleotide sequence ID" value="NZ_JACXAD010000020.1"/>
</dbReference>